<accession>A0A9E8NAD5</accession>
<dbReference type="CDD" id="cd18032">
    <property type="entry name" value="DEXHc_RE_I_III_res"/>
    <property type="match status" value="1"/>
</dbReference>
<dbReference type="Gene3D" id="3.90.1570.30">
    <property type="match status" value="1"/>
</dbReference>
<evidence type="ECO:0000313" key="4">
    <source>
        <dbReference type="Proteomes" id="UP001164653"/>
    </source>
</evidence>
<dbReference type="SMART" id="SM00487">
    <property type="entry name" value="DEXDc"/>
    <property type="match status" value="1"/>
</dbReference>
<dbReference type="AlphaFoldDB" id="A0A9E8NAD5"/>
<organism evidence="3 4">
    <name type="scientific">Dyadobacter pollutisoli</name>
    <dbReference type="NCBI Taxonomy" id="2910158"/>
    <lineage>
        <taxon>Bacteria</taxon>
        <taxon>Pseudomonadati</taxon>
        <taxon>Bacteroidota</taxon>
        <taxon>Cytophagia</taxon>
        <taxon>Cytophagales</taxon>
        <taxon>Spirosomataceae</taxon>
        <taxon>Dyadobacter</taxon>
    </lineage>
</organism>
<keyword evidence="3" id="KW-0255">Endonuclease</keyword>
<gene>
    <name evidence="3" type="primary">hsdR</name>
    <name evidence="3" type="ORF">ON006_03110</name>
</gene>
<dbReference type="GO" id="GO:0003677">
    <property type="term" value="F:DNA binding"/>
    <property type="evidence" value="ECO:0007669"/>
    <property type="project" value="InterPro"/>
</dbReference>
<dbReference type="GO" id="GO:0006304">
    <property type="term" value="P:DNA modification"/>
    <property type="evidence" value="ECO:0007669"/>
    <property type="project" value="InterPro"/>
</dbReference>
<keyword evidence="4" id="KW-1185">Reference proteome</keyword>
<dbReference type="SUPFAM" id="SSF52540">
    <property type="entry name" value="P-loop containing nucleoside triphosphate hydrolases"/>
    <property type="match status" value="1"/>
</dbReference>
<reference evidence="3" key="1">
    <citation type="submission" date="2022-11" db="EMBL/GenBank/DDBJ databases">
        <title>Dyadobacter pollutisoli sp. nov., isolated from plastic dumped soil.</title>
        <authorList>
            <person name="Kim J.M."/>
            <person name="Kim K.R."/>
            <person name="Lee J.K."/>
            <person name="Hao L."/>
            <person name="Jeon C.O."/>
        </authorList>
    </citation>
    <scope>NUCLEOTIDE SEQUENCE</scope>
    <source>
        <strain evidence="3">U1</strain>
    </source>
</reference>
<dbReference type="InterPro" id="IPR013670">
    <property type="entry name" value="EcoEI_R_C_dom"/>
</dbReference>
<dbReference type="EMBL" id="CP112998">
    <property type="protein sequence ID" value="WAC12955.1"/>
    <property type="molecule type" value="Genomic_DNA"/>
</dbReference>
<evidence type="ECO:0000259" key="2">
    <source>
        <dbReference type="PROSITE" id="PS51194"/>
    </source>
</evidence>
<dbReference type="PROSITE" id="PS51192">
    <property type="entry name" value="HELICASE_ATP_BIND_1"/>
    <property type="match status" value="1"/>
</dbReference>
<dbReference type="Pfam" id="PF00271">
    <property type="entry name" value="Helicase_C"/>
    <property type="match status" value="1"/>
</dbReference>
<dbReference type="NCBIfam" id="NF008521">
    <property type="entry name" value="PRK11448.1"/>
    <property type="match status" value="1"/>
</dbReference>
<sequence>MTNSSNFTFLESEFPILYNIGISAEYNLHQDPAASLWKIRVFGERITEILFKEHALQFPVDNTFANRLRLLGFENILPQALKDLFYYVRTRGNKASHDHVGTYQEAKEALLAAFQISKWFYETYSTENDDVFRLSFVEPQNLDARHALHLLETDYGDLEEKYNKLLSERNTNGLSTEKQQIIQQRSEKAARKIEWSEAATRQLIDQQLRRAGWEVDTDLLNYKKNKTLPQRGKAMAIAEWPAGSLWADYALFIGTELYGIIEAKKYAQDISTDLGQSKAYAKEVQLLPETAFLGTWDGNKVPFLFSTNGREYLEQIKTKSGVWFLDVRNKNNHAKALHGWYSPDGLKKLRIQDIEESNKKLQEIPLDFLSQKSGLGLREYQLKAIQAVEQKIISNPIERKALLAMATGTGKTRTIIGLCYHLIQTNRFNRILFLVDRTLLGTQALDAFKDNKVYSLNTFTEVYKISSLKDAIPDTDTRLHFATVQSMVKRLYNNDSESDLPPVDQYDCIIIDEAHRGYLLDREIDEDDLHFKSQMDYVSKYRMVLDYFDAYVIGLTATPALHTTEIFGKPVYTYSYREAVIDGFLIDHDPPTLIKTKLSEEGIEWKAGERPKSFDKENNTVIELDELEDELQIDVSGFNKKVITESFNRTVIQQLVKELDPDGDEKTLVFAATNAHADMVVSLFKEEFLNLGAQFPDDAIMKITGSLYDPQTEVTKFKNEKYPTIVVTVDLLTTGIDVPAICNIVFLRRVKSRILFEQMLGRATRRCDEIGKKVFRIYDAVKIYDTLEKYSQMKPVVVNPTETFVKLAYELEHIDSDARAWRQIEQIIAKLQRKKKQMSEYNLNEFTYRLGGVNIDEFAQNLRKNPLPESLEKIQQLSSLWNFLDEKISSDRPLYFSEHQDEYLRTETGYGNTERPEDYLESFTRFIKENQNKISALQIVCTRPEQLDRRSLKELLIALADQGFEPRMVKAAWKQAKNEDLGADIISFIRTLAIGSALESREDRIKRAVGRVRQMQNWNRIQQKWIDRFEKQLIKESVLQVEDLNQSPFIEDGGFQQLNKIFDEQLEQVINTINQNMYQITA</sequence>
<dbReference type="InterPro" id="IPR050742">
    <property type="entry name" value="Helicase_Restrict-Modif_Enz"/>
</dbReference>
<feature type="domain" description="Helicase C-terminal" evidence="2">
    <location>
        <begin position="651"/>
        <end position="806"/>
    </location>
</feature>
<dbReference type="GO" id="GO:0009035">
    <property type="term" value="F:type I site-specific deoxyribonuclease activity"/>
    <property type="evidence" value="ECO:0007669"/>
    <property type="project" value="UniProtKB-EC"/>
</dbReference>
<dbReference type="EC" id="3.1.21.3" evidence="3"/>
<dbReference type="RefSeq" id="WP_244825107.1">
    <property type="nucleotide sequence ID" value="NZ_CP112998.1"/>
</dbReference>
<dbReference type="CDD" id="cd18799">
    <property type="entry name" value="SF2_C_EcoAI-like"/>
    <property type="match status" value="1"/>
</dbReference>
<dbReference type="PANTHER" id="PTHR47396:SF1">
    <property type="entry name" value="ATP-DEPENDENT HELICASE IRC3-RELATED"/>
    <property type="match status" value="1"/>
</dbReference>
<dbReference type="PROSITE" id="PS51194">
    <property type="entry name" value="HELICASE_CTER"/>
    <property type="match status" value="1"/>
</dbReference>
<dbReference type="Gene3D" id="3.40.50.300">
    <property type="entry name" value="P-loop containing nucleotide triphosphate hydrolases"/>
    <property type="match status" value="2"/>
</dbReference>
<dbReference type="InterPro" id="IPR006935">
    <property type="entry name" value="Helicase/UvrB_N"/>
</dbReference>
<dbReference type="InterPro" id="IPR025285">
    <property type="entry name" value="DUF4145"/>
</dbReference>
<evidence type="ECO:0000259" key="1">
    <source>
        <dbReference type="PROSITE" id="PS51192"/>
    </source>
</evidence>
<proteinExistence type="predicted"/>
<dbReference type="InterPro" id="IPR014001">
    <property type="entry name" value="Helicase_ATP-bd"/>
</dbReference>
<dbReference type="GO" id="GO:0005829">
    <property type="term" value="C:cytosol"/>
    <property type="evidence" value="ECO:0007669"/>
    <property type="project" value="TreeGrafter"/>
</dbReference>
<dbReference type="InterPro" id="IPR027417">
    <property type="entry name" value="P-loop_NTPase"/>
</dbReference>
<dbReference type="GO" id="GO:0005524">
    <property type="term" value="F:ATP binding"/>
    <property type="evidence" value="ECO:0007669"/>
    <property type="project" value="InterPro"/>
</dbReference>
<dbReference type="PANTHER" id="PTHR47396">
    <property type="entry name" value="TYPE I RESTRICTION ENZYME ECOKI R PROTEIN"/>
    <property type="match status" value="1"/>
</dbReference>
<dbReference type="Pfam" id="PF13643">
    <property type="entry name" value="DUF4145"/>
    <property type="match status" value="1"/>
</dbReference>
<feature type="domain" description="Helicase ATP-binding" evidence="1">
    <location>
        <begin position="392"/>
        <end position="577"/>
    </location>
</feature>
<dbReference type="Pfam" id="PF04851">
    <property type="entry name" value="ResIII"/>
    <property type="match status" value="1"/>
</dbReference>
<protein>
    <submittedName>
        <fullName evidence="3">Type I restriction-modification system endonuclease</fullName>
        <ecNumber evidence="3">3.1.21.3</ecNumber>
    </submittedName>
</protein>
<dbReference type="KEGG" id="dpf:ON006_03110"/>
<dbReference type="Proteomes" id="UP001164653">
    <property type="component" value="Chromosome"/>
</dbReference>
<dbReference type="InterPro" id="IPR001650">
    <property type="entry name" value="Helicase_C-like"/>
</dbReference>
<keyword evidence="3" id="KW-0540">Nuclease</keyword>
<keyword evidence="3" id="KW-0378">Hydrolase</keyword>
<evidence type="ECO:0000313" key="3">
    <source>
        <dbReference type="EMBL" id="WAC12955.1"/>
    </source>
</evidence>
<name>A0A9E8NAD5_9BACT</name>
<dbReference type="SMART" id="SM00490">
    <property type="entry name" value="HELICc"/>
    <property type="match status" value="1"/>
</dbReference>
<dbReference type="Pfam" id="PF08463">
    <property type="entry name" value="EcoEI_R_C"/>
    <property type="match status" value="1"/>
</dbReference>